<dbReference type="STRING" id="1802591.A2113_01030"/>
<organism evidence="3 4">
    <name type="scientific">Candidatus Woykebacteria bacterium GWA1_44_8</name>
    <dbReference type="NCBI Taxonomy" id="1802591"/>
    <lineage>
        <taxon>Bacteria</taxon>
        <taxon>Candidatus Woykeibacteriota</taxon>
    </lineage>
</organism>
<dbReference type="NCBIfam" id="TIGR01552">
    <property type="entry name" value="phd_fam"/>
    <property type="match status" value="1"/>
</dbReference>
<dbReference type="InterPro" id="IPR036165">
    <property type="entry name" value="YefM-like_sf"/>
</dbReference>
<dbReference type="Pfam" id="PF02604">
    <property type="entry name" value="PhdYeFM_antitox"/>
    <property type="match status" value="1"/>
</dbReference>
<dbReference type="AlphaFoldDB" id="A0A1G1W2T4"/>
<dbReference type="InterPro" id="IPR006442">
    <property type="entry name" value="Antitoxin_Phd/YefM"/>
</dbReference>
<evidence type="ECO:0000256" key="1">
    <source>
        <dbReference type="ARBA" id="ARBA00009981"/>
    </source>
</evidence>
<sequence>MPKAIETTKLRNNLASAIAEVNKNKDFMVITKKGEPVAGIVDLDLLEDIEASKSKAFIESIKEAREQIKKGEFYTHEEVFGDL</sequence>
<evidence type="ECO:0000313" key="4">
    <source>
        <dbReference type="Proteomes" id="UP000176299"/>
    </source>
</evidence>
<proteinExistence type="inferred from homology"/>
<dbReference type="Gene3D" id="3.40.1620.10">
    <property type="entry name" value="YefM-like domain"/>
    <property type="match status" value="1"/>
</dbReference>
<name>A0A1G1W2T4_9BACT</name>
<evidence type="ECO:0000256" key="2">
    <source>
        <dbReference type="RuleBase" id="RU362080"/>
    </source>
</evidence>
<accession>A0A1G1W2T4</accession>
<dbReference type="SUPFAM" id="SSF143120">
    <property type="entry name" value="YefM-like"/>
    <property type="match status" value="1"/>
</dbReference>
<comment type="similarity">
    <text evidence="1 2">Belongs to the phD/YefM antitoxin family.</text>
</comment>
<protein>
    <recommendedName>
        <fullName evidence="2">Antitoxin</fullName>
    </recommendedName>
</protein>
<comment type="caution">
    <text evidence="3">The sequence shown here is derived from an EMBL/GenBank/DDBJ whole genome shotgun (WGS) entry which is preliminary data.</text>
</comment>
<dbReference type="EMBL" id="MHCN01000010">
    <property type="protein sequence ID" value="OGY21894.1"/>
    <property type="molecule type" value="Genomic_DNA"/>
</dbReference>
<evidence type="ECO:0000313" key="3">
    <source>
        <dbReference type="EMBL" id="OGY21894.1"/>
    </source>
</evidence>
<dbReference type="Proteomes" id="UP000176299">
    <property type="component" value="Unassembled WGS sequence"/>
</dbReference>
<reference evidence="3 4" key="1">
    <citation type="journal article" date="2016" name="Nat. Commun.">
        <title>Thousands of microbial genomes shed light on interconnected biogeochemical processes in an aquifer system.</title>
        <authorList>
            <person name="Anantharaman K."/>
            <person name="Brown C.T."/>
            <person name="Hug L.A."/>
            <person name="Sharon I."/>
            <person name="Castelle C.J."/>
            <person name="Probst A.J."/>
            <person name="Thomas B.C."/>
            <person name="Singh A."/>
            <person name="Wilkins M.J."/>
            <person name="Karaoz U."/>
            <person name="Brodie E.L."/>
            <person name="Williams K.H."/>
            <person name="Hubbard S.S."/>
            <person name="Banfield J.F."/>
        </authorList>
    </citation>
    <scope>NUCLEOTIDE SEQUENCE [LARGE SCALE GENOMIC DNA]</scope>
</reference>
<comment type="function">
    <text evidence="2">Antitoxin component of a type II toxin-antitoxin (TA) system.</text>
</comment>
<gene>
    <name evidence="3" type="ORF">A2113_01030</name>
</gene>